<dbReference type="AlphaFoldDB" id="W7U2A9"/>
<dbReference type="EMBL" id="AZIL01000109">
    <property type="protein sequence ID" value="EWM29948.1"/>
    <property type="molecule type" value="Genomic_DNA"/>
</dbReference>
<evidence type="ECO:0000313" key="5">
    <source>
        <dbReference type="EMBL" id="EWM29948.1"/>
    </source>
</evidence>
<dbReference type="GO" id="GO:0019433">
    <property type="term" value="P:triglyceride catabolic process"/>
    <property type="evidence" value="ECO:0007669"/>
    <property type="project" value="TreeGrafter"/>
</dbReference>
<gene>
    <name evidence="5" type="ORF">Naga_100247g4</name>
</gene>
<feature type="short sequence motif" description="GXSXG" evidence="2">
    <location>
        <begin position="131"/>
        <end position="135"/>
    </location>
</feature>
<dbReference type="PROSITE" id="PS51635">
    <property type="entry name" value="PNPLA"/>
    <property type="match status" value="1"/>
</dbReference>
<dbReference type="SUPFAM" id="SSF52151">
    <property type="entry name" value="FabD/lysophospholipase-like"/>
    <property type="match status" value="1"/>
</dbReference>
<feature type="region of interest" description="Disordered" evidence="3">
    <location>
        <begin position="58"/>
        <end position="86"/>
    </location>
</feature>
<dbReference type="Pfam" id="PF01734">
    <property type="entry name" value="Patatin"/>
    <property type="match status" value="1"/>
</dbReference>
<dbReference type="GO" id="GO:0016020">
    <property type="term" value="C:membrane"/>
    <property type="evidence" value="ECO:0007669"/>
    <property type="project" value="TreeGrafter"/>
</dbReference>
<dbReference type="GO" id="GO:0004806">
    <property type="term" value="F:triacylglycerol lipase activity"/>
    <property type="evidence" value="ECO:0007669"/>
    <property type="project" value="TreeGrafter"/>
</dbReference>
<evidence type="ECO:0000256" key="2">
    <source>
        <dbReference type="PROSITE-ProRule" id="PRU01161"/>
    </source>
</evidence>
<dbReference type="PROSITE" id="PS51257">
    <property type="entry name" value="PROKAR_LIPOPROTEIN"/>
    <property type="match status" value="1"/>
</dbReference>
<feature type="compositionally biased region" description="Low complexity" evidence="3">
    <location>
        <begin position="62"/>
        <end position="79"/>
    </location>
</feature>
<dbReference type="InterPro" id="IPR002641">
    <property type="entry name" value="PNPLA_dom"/>
</dbReference>
<evidence type="ECO:0000259" key="4">
    <source>
        <dbReference type="PROSITE" id="PS51635"/>
    </source>
</evidence>
<dbReference type="GO" id="GO:0005811">
    <property type="term" value="C:lipid droplet"/>
    <property type="evidence" value="ECO:0007669"/>
    <property type="project" value="TreeGrafter"/>
</dbReference>
<accession>W7U2A9</accession>
<keyword evidence="6" id="KW-1185">Reference proteome</keyword>
<feature type="domain" description="PNPLA" evidence="4">
    <location>
        <begin position="98"/>
        <end position="345"/>
    </location>
</feature>
<dbReference type="Proteomes" id="UP000019335">
    <property type="component" value="Chromosome 2"/>
</dbReference>
<dbReference type="PANTHER" id="PTHR12406:SF7">
    <property type="entry name" value="PATATIN-LIKE PHOSPHOLIPASE DOMAIN-CONTAINING PROTEIN 4"/>
    <property type="match status" value="1"/>
</dbReference>
<dbReference type="PANTHER" id="PTHR12406">
    <property type="entry name" value="CALCIUM-INDEPENDENT PHOSPHOLIPASE A2 IPLA2 -RELATED"/>
    <property type="match status" value="1"/>
</dbReference>
<comment type="caution">
    <text evidence="5">The sequence shown here is derived from an EMBL/GenBank/DDBJ whole genome shotgun (WGS) entry which is preliminary data.</text>
</comment>
<sequence>MSKIRRTQRDGRRQLTRLATSIVLIVSACPAVITDATRATLSFSILPRLFARRAGSSNGLHPLSSPSSATPTTTSLPATEINAPFPPPSEFPTSELGFSFSPAGLLFPYHLGVASVLREKRLITDQVPLGGSSAGALVAVLIGSDISMKKALDACHTINNQWSGAMSFTGVITENLFNFDFGGGAADSHEEAVAAALAAGVTLPPSLPPSYSTRLTNINGRRTLKALLEEVLDQVLPPDAHERLNARPGKVTVGVTNLGWSGFRANFFLRPRAISSFASRADLIEVLLASCNVPVLFAGYPSLPCRGLPSIDGYFSVPAHRFGCPYLAGAARTILVSPFPATAVMRGPGPTAEEEGGREWLSPEVEEGWGEGGRKGMRELLRDAWSVNGREVVERYYELGRRDAQAWVDKSEYMRRKLKGGGGLMIPFL</sequence>
<proteinExistence type="predicted"/>
<evidence type="ECO:0000256" key="1">
    <source>
        <dbReference type="ARBA" id="ARBA00023098"/>
    </source>
</evidence>
<protein>
    <recommendedName>
        <fullName evidence="4">PNPLA domain-containing protein</fullName>
    </recommendedName>
</protein>
<dbReference type="InterPro" id="IPR016035">
    <property type="entry name" value="Acyl_Trfase/lysoPLipase"/>
</dbReference>
<name>W7U2A9_9STRA</name>
<dbReference type="GO" id="GO:0055088">
    <property type="term" value="P:lipid homeostasis"/>
    <property type="evidence" value="ECO:0007669"/>
    <property type="project" value="TreeGrafter"/>
</dbReference>
<keyword evidence="1" id="KW-0443">Lipid metabolism</keyword>
<evidence type="ECO:0000256" key="3">
    <source>
        <dbReference type="SAM" id="MobiDB-lite"/>
    </source>
</evidence>
<comment type="caution">
    <text evidence="2">Lacks conserved residue(s) required for the propagation of feature annotation.</text>
</comment>
<dbReference type="InterPro" id="IPR033562">
    <property type="entry name" value="PLPL"/>
</dbReference>
<evidence type="ECO:0000313" key="6">
    <source>
        <dbReference type="Proteomes" id="UP000019335"/>
    </source>
</evidence>
<dbReference type="GO" id="GO:0005737">
    <property type="term" value="C:cytoplasm"/>
    <property type="evidence" value="ECO:0007669"/>
    <property type="project" value="TreeGrafter"/>
</dbReference>
<dbReference type="OrthoDB" id="197155at2759"/>
<organism evidence="5 6">
    <name type="scientific">Nannochloropsis gaditana</name>
    <dbReference type="NCBI Taxonomy" id="72520"/>
    <lineage>
        <taxon>Eukaryota</taxon>
        <taxon>Sar</taxon>
        <taxon>Stramenopiles</taxon>
        <taxon>Ochrophyta</taxon>
        <taxon>Eustigmatophyceae</taxon>
        <taxon>Eustigmatales</taxon>
        <taxon>Monodopsidaceae</taxon>
        <taxon>Nannochloropsis</taxon>
    </lineage>
</organism>
<reference evidence="5 6" key="1">
    <citation type="journal article" date="2014" name="Mol. Plant">
        <title>Chromosome Scale Genome Assembly and Transcriptome Profiling of Nannochloropsis gaditana in Nitrogen Depletion.</title>
        <authorList>
            <person name="Corteggiani Carpinelli E."/>
            <person name="Telatin A."/>
            <person name="Vitulo N."/>
            <person name="Forcato C."/>
            <person name="D'Angelo M."/>
            <person name="Schiavon R."/>
            <person name="Vezzi A."/>
            <person name="Giacometti G.M."/>
            <person name="Morosinotto T."/>
            <person name="Valle G."/>
        </authorList>
    </citation>
    <scope>NUCLEOTIDE SEQUENCE [LARGE SCALE GENOMIC DNA]</scope>
    <source>
        <strain evidence="5 6">B-31</strain>
    </source>
</reference>